<name>A0A1Q2L5W7_9BACL</name>
<geneLocation type="plasmid" evidence="1 2">
    <name>unnamed1</name>
</geneLocation>
<evidence type="ECO:0000313" key="1">
    <source>
        <dbReference type="EMBL" id="AQQ55312.1"/>
    </source>
</evidence>
<dbReference type="EMBL" id="CP019641">
    <property type="protein sequence ID" value="AQQ55312.1"/>
    <property type="molecule type" value="Genomic_DNA"/>
</dbReference>
<keyword evidence="1" id="KW-0614">Plasmid</keyword>
<protein>
    <submittedName>
        <fullName evidence="1">Uncharacterized protein</fullName>
    </submittedName>
</protein>
<proteinExistence type="predicted"/>
<evidence type="ECO:0000313" key="2">
    <source>
        <dbReference type="Proteomes" id="UP000188184"/>
    </source>
</evidence>
<dbReference type="OrthoDB" id="9877530at2"/>
<gene>
    <name evidence="1" type="ORF">B0X71_19245</name>
</gene>
<dbReference type="RefSeq" id="WP_077591171.1">
    <property type="nucleotide sequence ID" value="NZ_CP019641.1"/>
</dbReference>
<sequence>MAYNTNNSKEMILVESFEVLKENIENNRSKLAEIVVKIAAKNLDLAVEMWSYLINHPESNLKSRGFRFTNGLMFDLEKKVGVEKVHTILKDNQHILEACYGISDSIYYYGIFDMIKFGEIEMADKSLELLNLNRYKENSFASYLEDICEAFVEEFKDINDFDEDWDDRDEHDQKVALASDGSSVLLKWVKTITNKEQKARLNVTLIDYV</sequence>
<dbReference type="KEGG" id="pmar:B0X71_19245"/>
<reference evidence="1 2" key="1">
    <citation type="submission" date="2017-02" db="EMBL/GenBank/DDBJ databases">
        <title>The complete genomic sequence of a novel cold adapted crude oil-degrading bacterium Planococcus qaidamina Y42.</title>
        <authorList>
            <person name="Yang R."/>
        </authorList>
    </citation>
    <scope>NUCLEOTIDE SEQUENCE [LARGE SCALE GENOMIC DNA]</scope>
    <source>
        <strain evidence="1 2">Y42</strain>
        <plasmid evidence="1 2">unnamed1</plasmid>
    </source>
</reference>
<dbReference type="Proteomes" id="UP000188184">
    <property type="component" value="Plasmid unnamed1"/>
</dbReference>
<accession>A0A1Q2L5W7</accession>
<dbReference type="AlphaFoldDB" id="A0A1Q2L5W7"/>
<keyword evidence="2" id="KW-1185">Reference proteome</keyword>
<organism evidence="1 2">
    <name type="scientific">Planococcus lenghuensis</name>
    <dbReference type="NCBI Taxonomy" id="2213202"/>
    <lineage>
        <taxon>Bacteria</taxon>
        <taxon>Bacillati</taxon>
        <taxon>Bacillota</taxon>
        <taxon>Bacilli</taxon>
        <taxon>Bacillales</taxon>
        <taxon>Caryophanaceae</taxon>
        <taxon>Planococcus</taxon>
    </lineage>
</organism>